<organism evidence="1 2">
    <name type="scientific">Romanomermis culicivorax</name>
    <name type="common">Nematode worm</name>
    <dbReference type="NCBI Taxonomy" id="13658"/>
    <lineage>
        <taxon>Eukaryota</taxon>
        <taxon>Metazoa</taxon>
        <taxon>Ecdysozoa</taxon>
        <taxon>Nematoda</taxon>
        <taxon>Enoplea</taxon>
        <taxon>Dorylaimia</taxon>
        <taxon>Mermithida</taxon>
        <taxon>Mermithoidea</taxon>
        <taxon>Mermithidae</taxon>
        <taxon>Romanomermis</taxon>
    </lineage>
</organism>
<proteinExistence type="predicted"/>
<evidence type="ECO:0000313" key="2">
    <source>
        <dbReference type="WBParaSite" id="nRc.2.0.1.t47662-RA"/>
    </source>
</evidence>
<reference evidence="2" key="1">
    <citation type="submission" date="2022-11" db="UniProtKB">
        <authorList>
            <consortium name="WormBaseParasite"/>
        </authorList>
    </citation>
    <scope>IDENTIFICATION</scope>
</reference>
<dbReference type="AlphaFoldDB" id="A0A915LA00"/>
<dbReference type="Proteomes" id="UP000887565">
    <property type="component" value="Unplaced"/>
</dbReference>
<accession>A0A915LA00</accession>
<sequence length="75" mass="8574">MKIVTNKVFKCPNKLKKAVKTPPNPPKSVHNLNYQKRSQLSNMNMQVELPQLMTSFEKWTKDPAAAKSLKALSNY</sequence>
<protein>
    <submittedName>
        <fullName evidence="2">Uncharacterized protein</fullName>
    </submittedName>
</protein>
<evidence type="ECO:0000313" key="1">
    <source>
        <dbReference type="Proteomes" id="UP000887565"/>
    </source>
</evidence>
<keyword evidence="1" id="KW-1185">Reference proteome</keyword>
<dbReference type="WBParaSite" id="nRc.2.0.1.t47662-RA">
    <property type="protein sequence ID" value="nRc.2.0.1.t47662-RA"/>
    <property type="gene ID" value="nRc.2.0.1.g47662"/>
</dbReference>
<name>A0A915LA00_ROMCU</name>